<accession>A0ABU9I9X0</accession>
<dbReference type="EMBL" id="JBBYHT010000009">
    <property type="protein sequence ID" value="MEL1249010.1"/>
    <property type="molecule type" value="Genomic_DNA"/>
</dbReference>
<proteinExistence type="predicted"/>
<dbReference type="PROSITE" id="PS51257">
    <property type="entry name" value="PROKAR_LIPOPROTEIN"/>
    <property type="match status" value="1"/>
</dbReference>
<comment type="caution">
    <text evidence="1">The sequence shown here is derived from an EMBL/GenBank/DDBJ whole genome shotgun (WGS) entry which is preliminary data.</text>
</comment>
<evidence type="ECO:0008006" key="3">
    <source>
        <dbReference type="Google" id="ProtNLM"/>
    </source>
</evidence>
<sequence>MKKNILLNLIIIAISVTSCSKLNQAEYKFVGEYQYEIVNDSLFNNTYLTEDSFGYLIGDLEIPGVKIRDIEHLDKTKDYIISKDNPIKAAYTNSKKNDSEGSYKTKLKPLDVIKDSTKKTNKIYIYELKSKGKYRLLVG</sequence>
<organism evidence="1 2">
    <name type="scientific">Flavobacterium helocola</name>
    <dbReference type="NCBI Taxonomy" id="3139139"/>
    <lineage>
        <taxon>Bacteria</taxon>
        <taxon>Pseudomonadati</taxon>
        <taxon>Bacteroidota</taxon>
        <taxon>Flavobacteriia</taxon>
        <taxon>Flavobacteriales</taxon>
        <taxon>Flavobacteriaceae</taxon>
        <taxon>Flavobacterium</taxon>
    </lineage>
</organism>
<dbReference type="RefSeq" id="WP_341683879.1">
    <property type="nucleotide sequence ID" value="NZ_JBBYHT010000009.1"/>
</dbReference>
<evidence type="ECO:0000313" key="1">
    <source>
        <dbReference type="EMBL" id="MEL1249010.1"/>
    </source>
</evidence>
<name>A0ABU9I9X0_9FLAO</name>
<evidence type="ECO:0000313" key="2">
    <source>
        <dbReference type="Proteomes" id="UP001393056"/>
    </source>
</evidence>
<keyword evidence="2" id="KW-1185">Reference proteome</keyword>
<dbReference type="Proteomes" id="UP001393056">
    <property type="component" value="Unassembled WGS sequence"/>
</dbReference>
<protein>
    <recommendedName>
        <fullName evidence="3">Lipoprotein</fullName>
    </recommendedName>
</protein>
<gene>
    <name evidence="1" type="ORF">AAEO58_13235</name>
</gene>
<reference evidence="1 2" key="1">
    <citation type="submission" date="2024-04" db="EMBL/GenBank/DDBJ databases">
        <title>Flavobacterium sp. DGU41 16S ribosomal RNA gene Genome sequencing and assembly.</title>
        <authorList>
            <person name="Park S."/>
        </authorList>
    </citation>
    <scope>NUCLEOTIDE SEQUENCE [LARGE SCALE GENOMIC DNA]</scope>
    <source>
        <strain evidence="1 2">DGU41</strain>
    </source>
</reference>